<evidence type="ECO:0000313" key="2">
    <source>
        <dbReference type="Proteomes" id="UP000005239"/>
    </source>
</evidence>
<keyword evidence="2" id="KW-1185">Reference proteome</keyword>
<dbReference type="Proteomes" id="UP000005239">
    <property type="component" value="Unassembled WGS sequence"/>
</dbReference>
<dbReference type="PANTHER" id="PTHR33435:SF3">
    <property type="entry name" value="PROTEIN CBG21870"/>
    <property type="match status" value="1"/>
</dbReference>
<protein>
    <submittedName>
        <fullName evidence="1">Uncharacterized protein</fullName>
    </submittedName>
</protein>
<dbReference type="AlphaFoldDB" id="A0A2A6BZ15"/>
<dbReference type="EnsemblMetazoa" id="PPA38695.1">
    <property type="protein sequence ID" value="PPA38695.1"/>
    <property type="gene ID" value="WBGene00277064"/>
</dbReference>
<name>A0A2A6BZ15_PRIPA</name>
<evidence type="ECO:0000313" key="1">
    <source>
        <dbReference type="EnsemblMetazoa" id="PPA38695.1"/>
    </source>
</evidence>
<accession>A0A8R1URG3</accession>
<reference evidence="2" key="1">
    <citation type="journal article" date="2008" name="Nat. Genet.">
        <title>The Pristionchus pacificus genome provides a unique perspective on nematode lifestyle and parasitism.</title>
        <authorList>
            <person name="Dieterich C."/>
            <person name="Clifton S.W."/>
            <person name="Schuster L.N."/>
            <person name="Chinwalla A."/>
            <person name="Delehaunty K."/>
            <person name="Dinkelacker I."/>
            <person name="Fulton L."/>
            <person name="Fulton R."/>
            <person name="Godfrey J."/>
            <person name="Minx P."/>
            <person name="Mitreva M."/>
            <person name="Roeseler W."/>
            <person name="Tian H."/>
            <person name="Witte H."/>
            <person name="Yang S.P."/>
            <person name="Wilson R.K."/>
            <person name="Sommer R.J."/>
        </authorList>
    </citation>
    <scope>NUCLEOTIDE SEQUENCE [LARGE SCALE GENOMIC DNA]</scope>
    <source>
        <strain evidence="2">PS312</strain>
    </source>
</reference>
<sequence length="161" mass="18096">MQEGRAMSSPRSPSASFSQFVSSPPPFSYLRFCPNFIFPLVENIPYPTICPIDVAGTRSALDASLSFFALLRVSELFALKWDVLNWSNGLLRVSVPINPTRFHQDLTLLCFKTGIDKISPHQLKAGGAMEPIRRGSSIEEVQRRGRRGRKMVQCRRAFPLP</sequence>
<accession>A0A2A6BZ15</accession>
<reference evidence="1" key="2">
    <citation type="submission" date="2022-06" db="UniProtKB">
        <authorList>
            <consortium name="EnsemblMetazoa"/>
        </authorList>
    </citation>
    <scope>IDENTIFICATION</scope>
    <source>
        <strain evidence="1">PS312</strain>
    </source>
</reference>
<dbReference type="InterPro" id="IPR011010">
    <property type="entry name" value="DNA_brk_join_enz"/>
</dbReference>
<dbReference type="PANTHER" id="PTHR33435">
    <property type="entry name" value="PROTEIN CBG21870-RELATED"/>
    <property type="match status" value="1"/>
</dbReference>
<dbReference type="SUPFAM" id="SSF56349">
    <property type="entry name" value="DNA breaking-rejoining enzymes"/>
    <property type="match status" value="1"/>
</dbReference>
<organism evidence="1 2">
    <name type="scientific">Pristionchus pacificus</name>
    <name type="common">Parasitic nematode worm</name>
    <dbReference type="NCBI Taxonomy" id="54126"/>
    <lineage>
        <taxon>Eukaryota</taxon>
        <taxon>Metazoa</taxon>
        <taxon>Ecdysozoa</taxon>
        <taxon>Nematoda</taxon>
        <taxon>Chromadorea</taxon>
        <taxon>Rhabditida</taxon>
        <taxon>Rhabditina</taxon>
        <taxon>Diplogasteromorpha</taxon>
        <taxon>Diplogasteroidea</taxon>
        <taxon>Neodiplogasteridae</taxon>
        <taxon>Pristionchus</taxon>
    </lineage>
</organism>
<gene>
    <name evidence="1" type="primary">WBGene00277064</name>
</gene>
<proteinExistence type="predicted"/>
<dbReference type="GO" id="GO:0003677">
    <property type="term" value="F:DNA binding"/>
    <property type="evidence" value="ECO:0007669"/>
    <property type="project" value="InterPro"/>
</dbReference>